<dbReference type="OrthoDB" id="2101715at2759"/>
<keyword evidence="1" id="KW-1133">Transmembrane helix</keyword>
<keyword evidence="1" id="KW-0812">Transmembrane</keyword>
<keyword evidence="1" id="KW-0472">Membrane</keyword>
<reference evidence="2" key="1">
    <citation type="journal article" date="2020" name="Stud. Mycol.">
        <title>101 Dothideomycetes genomes: a test case for predicting lifestyles and emergence of pathogens.</title>
        <authorList>
            <person name="Haridas S."/>
            <person name="Albert R."/>
            <person name="Binder M."/>
            <person name="Bloem J."/>
            <person name="Labutti K."/>
            <person name="Salamov A."/>
            <person name="Andreopoulos B."/>
            <person name="Baker S."/>
            <person name="Barry K."/>
            <person name="Bills G."/>
            <person name="Bluhm B."/>
            <person name="Cannon C."/>
            <person name="Castanera R."/>
            <person name="Culley D."/>
            <person name="Daum C."/>
            <person name="Ezra D."/>
            <person name="Gonzalez J."/>
            <person name="Henrissat B."/>
            <person name="Kuo A."/>
            <person name="Liang C."/>
            <person name="Lipzen A."/>
            <person name="Lutzoni F."/>
            <person name="Magnuson J."/>
            <person name="Mondo S."/>
            <person name="Nolan M."/>
            <person name="Ohm R."/>
            <person name="Pangilinan J."/>
            <person name="Park H.-J."/>
            <person name="Ramirez L."/>
            <person name="Alfaro M."/>
            <person name="Sun H."/>
            <person name="Tritt A."/>
            <person name="Yoshinaga Y."/>
            <person name="Zwiers L.-H."/>
            <person name="Turgeon B."/>
            <person name="Goodwin S."/>
            <person name="Spatafora J."/>
            <person name="Crous P."/>
            <person name="Grigoriev I."/>
        </authorList>
    </citation>
    <scope>NUCLEOTIDE SEQUENCE</scope>
    <source>
        <strain evidence="2">CBS 130266</strain>
    </source>
</reference>
<evidence type="ECO:0000256" key="1">
    <source>
        <dbReference type="SAM" id="Phobius"/>
    </source>
</evidence>
<dbReference type="AlphaFoldDB" id="A0A9P4NUP2"/>
<feature type="transmembrane region" description="Helical" evidence="1">
    <location>
        <begin position="204"/>
        <end position="223"/>
    </location>
</feature>
<feature type="transmembrane region" description="Helical" evidence="1">
    <location>
        <begin position="229"/>
        <end position="251"/>
    </location>
</feature>
<gene>
    <name evidence="2" type="ORF">EJ08DRAFT_586122</name>
</gene>
<name>A0A9P4NUP2_9PEZI</name>
<sequence length="317" mass="35602">MILPSRNGLIVYRIPAFVRNRCHAVLTAAWTHNFPIIQKSSPAKLAAAMVLRTLEEIGYDDTSKISIVDFCSGAGGPIPTIERLVNEKRAEKGQKPIPFLLTDIRPHLEAWMAACAESDNLSFIPQSVDATNPPIAVTSIQSSTTNANGNQNGRFSSDTRIFRLYCLSFHHFTDDLARKVLRSTVDTADGFAIIELQDRHLSSLLLICGFFPLQFLTTLSWFWRDPLHLFLTYIVPVVPFIVTFDGLVSCLRTRSFEEVMKLVGSEGNDKRITSTIDEDGKEIQKAERGQWVFTGTSEVHTWPFGYTNWVVGYKKLS</sequence>
<protein>
    <submittedName>
        <fullName evidence="2">Uncharacterized protein</fullName>
    </submittedName>
</protein>
<keyword evidence="3" id="KW-1185">Reference proteome</keyword>
<dbReference type="EMBL" id="MU007028">
    <property type="protein sequence ID" value="KAF2432000.1"/>
    <property type="molecule type" value="Genomic_DNA"/>
</dbReference>
<organism evidence="2 3">
    <name type="scientific">Tothia fuscella</name>
    <dbReference type="NCBI Taxonomy" id="1048955"/>
    <lineage>
        <taxon>Eukaryota</taxon>
        <taxon>Fungi</taxon>
        <taxon>Dikarya</taxon>
        <taxon>Ascomycota</taxon>
        <taxon>Pezizomycotina</taxon>
        <taxon>Dothideomycetes</taxon>
        <taxon>Pleosporomycetidae</taxon>
        <taxon>Venturiales</taxon>
        <taxon>Cylindrosympodiaceae</taxon>
        <taxon>Tothia</taxon>
    </lineage>
</organism>
<evidence type="ECO:0000313" key="2">
    <source>
        <dbReference type="EMBL" id="KAF2432000.1"/>
    </source>
</evidence>
<dbReference type="Proteomes" id="UP000800235">
    <property type="component" value="Unassembled WGS sequence"/>
</dbReference>
<accession>A0A9P4NUP2</accession>
<evidence type="ECO:0000313" key="3">
    <source>
        <dbReference type="Proteomes" id="UP000800235"/>
    </source>
</evidence>
<comment type="caution">
    <text evidence="2">The sequence shown here is derived from an EMBL/GenBank/DDBJ whole genome shotgun (WGS) entry which is preliminary data.</text>
</comment>
<proteinExistence type="predicted"/>